<feature type="transmembrane region" description="Helical" evidence="1">
    <location>
        <begin position="12"/>
        <end position="33"/>
    </location>
</feature>
<proteinExistence type="predicted"/>
<evidence type="ECO:0000313" key="2">
    <source>
        <dbReference type="EMBL" id="ROT66366.1"/>
    </source>
</evidence>
<keyword evidence="1" id="KW-0472">Membrane</keyword>
<dbReference type="AlphaFoldDB" id="A0A423SQ68"/>
<dbReference type="Proteomes" id="UP000283509">
    <property type="component" value="Unassembled WGS sequence"/>
</dbReference>
<organism evidence="2 3">
    <name type="scientific">Penaeus vannamei</name>
    <name type="common">Whiteleg shrimp</name>
    <name type="synonym">Litopenaeus vannamei</name>
    <dbReference type="NCBI Taxonomy" id="6689"/>
    <lineage>
        <taxon>Eukaryota</taxon>
        <taxon>Metazoa</taxon>
        <taxon>Ecdysozoa</taxon>
        <taxon>Arthropoda</taxon>
        <taxon>Crustacea</taxon>
        <taxon>Multicrustacea</taxon>
        <taxon>Malacostraca</taxon>
        <taxon>Eumalacostraca</taxon>
        <taxon>Eucarida</taxon>
        <taxon>Decapoda</taxon>
        <taxon>Dendrobranchiata</taxon>
        <taxon>Penaeoidea</taxon>
        <taxon>Penaeidae</taxon>
        <taxon>Penaeus</taxon>
    </lineage>
</organism>
<evidence type="ECO:0000313" key="3">
    <source>
        <dbReference type="Proteomes" id="UP000283509"/>
    </source>
</evidence>
<gene>
    <name evidence="2" type="ORF">C7M84_015614</name>
</gene>
<reference evidence="2 3" key="1">
    <citation type="submission" date="2018-04" db="EMBL/GenBank/DDBJ databases">
        <authorList>
            <person name="Zhang X."/>
            <person name="Yuan J."/>
            <person name="Li F."/>
            <person name="Xiang J."/>
        </authorList>
    </citation>
    <scope>NUCLEOTIDE SEQUENCE [LARGE SCALE GENOMIC DNA]</scope>
    <source>
        <tissue evidence="2">Muscle</tissue>
    </source>
</reference>
<protein>
    <submittedName>
        <fullName evidence="2">Uncharacterized protein</fullName>
    </submittedName>
</protein>
<keyword evidence="1" id="KW-1133">Transmembrane helix</keyword>
<reference evidence="2 3" key="2">
    <citation type="submission" date="2019-01" db="EMBL/GenBank/DDBJ databases">
        <title>The decoding of complex shrimp genome reveals the adaptation for benthos swimmer, frequently molting mechanism and breeding impact on genome.</title>
        <authorList>
            <person name="Sun Y."/>
            <person name="Gao Y."/>
            <person name="Yu Y."/>
        </authorList>
    </citation>
    <scope>NUCLEOTIDE SEQUENCE [LARGE SCALE GENOMIC DNA]</scope>
    <source>
        <tissue evidence="2">Muscle</tissue>
    </source>
</reference>
<feature type="transmembrane region" description="Helical" evidence="1">
    <location>
        <begin position="53"/>
        <end position="77"/>
    </location>
</feature>
<sequence>MGANTLILAYMVVRWAIWGLILLGMVVQTALNYGLKYGLWILFNMAFKSARAWLVMLGTGVAFLVWDLSTVAVKTFILAYRVLDLPRRLVAFVCTTLSRALVRLVSDLSVNTQETSLLITRDLMTIASRIRLVCHCALWVCHCALWVVMRLCDVVDAAGTYVVGDQASFLSLPSRLAESVTRAEGRRRWRCDLTVSRGRPSSRVTLQMAPILWPTALAATTAISRGELLPRAGLPQMASRL</sequence>
<accession>A0A423SQ68</accession>
<keyword evidence="1" id="KW-0812">Transmembrane</keyword>
<name>A0A423SQ68_PENVA</name>
<keyword evidence="3" id="KW-1185">Reference proteome</keyword>
<comment type="caution">
    <text evidence="2">The sequence shown here is derived from an EMBL/GenBank/DDBJ whole genome shotgun (WGS) entry which is preliminary data.</text>
</comment>
<evidence type="ECO:0000256" key="1">
    <source>
        <dbReference type="SAM" id="Phobius"/>
    </source>
</evidence>
<dbReference type="EMBL" id="QCYY01002948">
    <property type="protein sequence ID" value="ROT66366.1"/>
    <property type="molecule type" value="Genomic_DNA"/>
</dbReference>